<gene>
    <name evidence="7" type="ORF">BSU04_16290</name>
</gene>
<dbReference type="PROSITE" id="PS00187">
    <property type="entry name" value="TPP_ENZYMES"/>
    <property type="match status" value="1"/>
</dbReference>
<dbReference type="PANTHER" id="PTHR42981:SF2">
    <property type="entry name" value="PYRUVATE DEHYDROGENASE [UBIQUINONE]"/>
    <property type="match status" value="1"/>
</dbReference>
<dbReference type="NCBIfam" id="NF006129">
    <property type="entry name" value="PRK08273.1"/>
    <property type="match status" value="1"/>
</dbReference>
<proteinExistence type="inferred from homology"/>
<keyword evidence="2 3" id="KW-0786">Thiamine pyrophosphate</keyword>
<evidence type="ECO:0000256" key="3">
    <source>
        <dbReference type="RuleBase" id="RU362132"/>
    </source>
</evidence>
<dbReference type="InterPro" id="IPR047210">
    <property type="entry name" value="TPP_PYR_POXB-like"/>
</dbReference>
<dbReference type="SUPFAM" id="SSF52518">
    <property type="entry name" value="Thiamin diphosphate-binding fold (THDP-binding)"/>
    <property type="match status" value="2"/>
</dbReference>
<dbReference type="Pfam" id="PF00205">
    <property type="entry name" value="TPP_enzyme_M"/>
    <property type="match status" value="1"/>
</dbReference>
<comment type="similarity">
    <text evidence="1 3">Belongs to the TPP enzyme family.</text>
</comment>
<name>A0A226X2A2_CABSO</name>
<organism evidence="7 8">
    <name type="scientific">Caballeronia sordidicola</name>
    <name type="common">Burkholderia sordidicola</name>
    <dbReference type="NCBI Taxonomy" id="196367"/>
    <lineage>
        <taxon>Bacteria</taxon>
        <taxon>Pseudomonadati</taxon>
        <taxon>Pseudomonadota</taxon>
        <taxon>Betaproteobacteria</taxon>
        <taxon>Burkholderiales</taxon>
        <taxon>Burkholderiaceae</taxon>
        <taxon>Caballeronia</taxon>
    </lineage>
</organism>
<dbReference type="Pfam" id="PF02776">
    <property type="entry name" value="TPP_enzyme_N"/>
    <property type="match status" value="1"/>
</dbReference>
<dbReference type="Proteomes" id="UP000214720">
    <property type="component" value="Unassembled WGS sequence"/>
</dbReference>
<reference evidence="8" key="1">
    <citation type="submission" date="2017-01" db="EMBL/GenBank/DDBJ databases">
        <title>Genome Analysis of Deinococcus marmoris KOPRI26562.</title>
        <authorList>
            <person name="Kim J.H."/>
            <person name="Oh H.-M."/>
        </authorList>
    </citation>
    <scope>NUCLEOTIDE SEQUENCE [LARGE SCALE GENOMIC DNA]</scope>
    <source>
        <strain evidence="8">PAMC 26633</strain>
    </source>
</reference>
<evidence type="ECO:0000259" key="4">
    <source>
        <dbReference type="Pfam" id="PF00205"/>
    </source>
</evidence>
<dbReference type="CDD" id="cd07039">
    <property type="entry name" value="TPP_PYR_POX"/>
    <property type="match status" value="1"/>
</dbReference>
<dbReference type="GO" id="GO:0003824">
    <property type="term" value="F:catalytic activity"/>
    <property type="evidence" value="ECO:0007669"/>
    <property type="project" value="InterPro"/>
</dbReference>
<dbReference type="InterPro" id="IPR029061">
    <property type="entry name" value="THDP-binding"/>
</dbReference>
<evidence type="ECO:0000256" key="1">
    <source>
        <dbReference type="ARBA" id="ARBA00007812"/>
    </source>
</evidence>
<evidence type="ECO:0000313" key="7">
    <source>
        <dbReference type="EMBL" id="OXC77551.1"/>
    </source>
</evidence>
<dbReference type="SUPFAM" id="SSF52467">
    <property type="entry name" value="DHS-like NAD/FAD-binding domain"/>
    <property type="match status" value="1"/>
</dbReference>
<dbReference type="GO" id="GO:0019752">
    <property type="term" value="P:carboxylic acid metabolic process"/>
    <property type="evidence" value="ECO:0007669"/>
    <property type="project" value="UniProtKB-ARBA"/>
</dbReference>
<dbReference type="InterPro" id="IPR012001">
    <property type="entry name" value="Thiamin_PyroP_enz_TPP-bd_dom"/>
</dbReference>
<dbReference type="EMBL" id="MTHB01000101">
    <property type="protein sequence ID" value="OXC77551.1"/>
    <property type="molecule type" value="Genomic_DNA"/>
</dbReference>
<evidence type="ECO:0000259" key="5">
    <source>
        <dbReference type="Pfam" id="PF02775"/>
    </source>
</evidence>
<feature type="domain" description="Thiamine pyrophosphate enzyme TPP-binding" evidence="5">
    <location>
        <begin position="389"/>
        <end position="450"/>
    </location>
</feature>
<dbReference type="InterPro" id="IPR011766">
    <property type="entry name" value="TPP_enzyme_TPP-bd"/>
</dbReference>
<dbReference type="Pfam" id="PF02775">
    <property type="entry name" value="TPP_enzyme_C"/>
    <property type="match status" value="1"/>
</dbReference>
<dbReference type="Gene3D" id="3.40.50.970">
    <property type="match status" value="2"/>
</dbReference>
<feature type="domain" description="Thiamine pyrophosphate enzyme central" evidence="4">
    <location>
        <begin position="198"/>
        <end position="328"/>
    </location>
</feature>
<comment type="caution">
    <text evidence="7">The sequence shown here is derived from an EMBL/GenBank/DDBJ whole genome shotgun (WGS) entry which is preliminary data.</text>
</comment>
<dbReference type="GO" id="GO:0000287">
    <property type="term" value="F:magnesium ion binding"/>
    <property type="evidence" value="ECO:0007669"/>
    <property type="project" value="InterPro"/>
</dbReference>
<sequence length="482" mass="52058">MKQTVSDFFVERLHAWGIRRIYGYPGDGINGLLGALNRSHSRIEFVQVRHEEMAAFMASAHAKFTGELGVCLATSGPGASHLVTGLYDARMDHMPVLAITGQQARAALGGHFQQELDLVSLFKDVAGAFVQQASVPAQVRHLVDRAVRIAMAERKVTAIILPNDLQDLDYEAPGRKHGTLHSGVGYTPPKVVPYEEDLQRAAAVLNAGKKVAILVGAGALHATDEVIAIANKLGAGVAKALLGKAVLPDDLPWVTGSIGLLGTKPSYDLMTECDTLLMIGSGFPYSEFLPKEGAARGVQIDIKADMLSLRYPMEVNLVGDSAQTLRALLSMLDAKPDQAWREKIEGWTKKWWKTLEKRALEKADTGVNPQRTVWELSPRIPANAIVTSDSGSCANWYARDLKVQRGMMCSLSGGLASMGAAVPYAIAAKFAFPERPVVAIVGDGAMQMALCRFEWNLTAGAIAFNPLITRGGGTQRVLRQMF</sequence>
<dbReference type="InterPro" id="IPR029035">
    <property type="entry name" value="DHS-like_NAD/FAD-binding_dom"/>
</dbReference>
<accession>A0A226X2A2</accession>
<dbReference type="InterPro" id="IPR047211">
    <property type="entry name" value="POXB-like"/>
</dbReference>
<protein>
    <submittedName>
        <fullName evidence="7">Pyruvate oxidase</fullName>
    </submittedName>
</protein>
<dbReference type="InterPro" id="IPR000399">
    <property type="entry name" value="TPP-bd_CS"/>
</dbReference>
<evidence type="ECO:0000259" key="6">
    <source>
        <dbReference type="Pfam" id="PF02776"/>
    </source>
</evidence>
<dbReference type="Gene3D" id="3.40.50.1220">
    <property type="entry name" value="TPP-binding domain"/>
    <property type="match status" value="1"/>
</dbReference>
<evidence type="ECO:0000256" key="2">
    <source>
        <dbReference type="ARBA" id="ARBA00023052"/>
    </source>
</evidence>
<dbReference type="InterPro" id="IPR012000">
    <property type="entry name" value="Thiamin_PyroP_enz_cen_dom"/>
</dbReference>
<evidence type="ECO:0000313" key="8">
    <source>
        <dbReference type="Proteomes" id="UP000214720"/>
    </source>
</evidence>
<dbReference type="AlphaFoldDB" id="A0A226X2A2"/>
<keyword evidence="7" id="KW-0670">Pyruvate</keyword>
<dbReference type="GO" id="GO:0030976">
    <property type="term" value="F:thiamine pyrophosphate binding"/>
    <property type="evidence" value="ECO:0007669"/>
    <property type="project" value="InterPro"/>
</dbReference>
<dbReference type="PANTHER" id="PTHR42981">
    <property type="entry name" value="PYRUVATE DEHYDROGENASE [UBIQUINONE]"/>
    <property type="match status" value="1"/>
</dbReference>
<feature type="domain" description="Thiamine pyrophosphate enzyme N-terminal TPP-binding" evidence="6">
    <location>
        <begin position="4"/>
        <end position="120"/>
    </location>
</feature>